<evidence type="ECO:0000256" key="10">
    <source>
        <dbReference type="ARBA" id="ARBA00023054"/>
    </source>
</evidence>
<evidence type="ECO:0000256" key="16">
    <source>
        <dbReference type="SAM" id="Coils"/>
    </source>
</evidence>
<feature type="coiled-coil region" evidence="16">
    <location>
        <begin position="988"/>
        <end position="1216"/>
    </location>
</feature>
<keyword evidence="11" id="KW-0458">Lysosome</keyword>
<dbReference type="FunFam" id="1.20.58.900:FF:000010">
    <property type="entry name" value="FYVE and coiled-coil domain containing 1"/>
    <property type="match status" value="1"/>
</dbReference>
<keyword evidence="6" id="KW-0967">Endosome</keyword>
<dbReference type="Gene3D" id="2.60.120.680">
    <property type="entry name" value="GOLD domain"/>
    <property type="match status" value="1"/>
</dbReference>
<dbReference type="GO" id="GO:0005764">
    <property type="term" value="C:lysosome"/>
    <property type="evidence" value="ECO:0007669"/>
    <property type="project" value="UniProtKB-SubCell"/>
</dbReference>
<keyword evidence="12" id="KW-0968">Cytoplasmic vesicle</keyword>
<dbReference type="InterPro" id="IPR037213">
    <property type="entry name" value="Run_dom_sf"/>
</dbReference>
<evidence type="ECO:0000256" key="7">
    <source>
        <dbReference type="ARBA" id="ARBA00022771"/>
    </source>
</evidence>
<feature type="coiled-coil region" evidence="16">
    <location>
        <begin position="823"/>
        <end position="959"/>
    </location>
</feature>
<dbReference type="CDD" id="cd17698">
    <property type="entry name" value="RUN_FYCO1"/>
    <property type="match status" value="1"/>
</dbReference>
<evidence type="ECO:0000256" key="6">
    <source>
        <dbReference type="ARBA" id="ARBA00022753"/>
    </source>
</evidence>
<dbReference type="SMART" id="SM00064">
    <property type="entry name" value="FYVE"/>
    <property type="match status" value="1"/>
</dbReference>
<feature type="coiled-coil region" evidence="16">
    <location>
        <begin position="373"/>
        <end position="463"/>
    </location>
</feature>
<sequence length="1545" mass="176661">MARSGEESQLQRIIRDLQDAVTELNKEFTEGGEPITDDSISLHKFSYKLEYLLQFDQKEKSSLLGNRKDYWDYFCDCLAKVKGANDGIRFVKSISELRTSLGKGRAFIRYSLVHQRLADTLQQCFMNTKVTSDWYYARSPFLNSKMSSDIVGHLYELTEVQFDLVSRGYDLDSAWPTFARRTLPSFGSSAYQWRPPSRTSSMSSLVSSYLQTQEIPSSPNGNSFLTAEPLEGLDELHVELDQAELRQKELQDRIQHLEKENQELKAAINFEKQQAQTEREKSRNISEENSRLTKMLGEVEKQREISHCTQDTIQDLQKCLQTLELNAVEKQKEYCARLGELESGKKDSDSKLLLLNKELEAARALVSTKDVRISELLAKLQSGEQKNEKLVAKANALMNEKAQQATSQFESALKIEDLLKKLNEAEEAKASAEELNNKHLSLLKIAEEQLQLKEEAQKEFESKLTNLTVNCKEESEKLCGDLETMATKMADLQKALTAKGHEVADLQIQLKGLLDSIKSLEKSLEEEKKEKTKLEGLVTLTKTTLEEEVKNTMEQLELREIQLSKLSQTVKSLEEQKRELISEREHLRKTIERMEEQATEQSSSLRTISEGNEKLKSQNAKLQQTNQKLEAKQRELDASQSSLEAEVARLRASEKQLQSQIEDSVVSVDEKEKKLRGQNKLLDENLQNATRQNQVLGEKLDALQADYQELKKSEEAAKESLTALQTELQSTKEHSLQVEKSLSSSKEYEGSLKLQLKEKEEAVQDLESRCKELQGQSERCRKKMEALEAEKAKAEKTCLHQTKVIESLVSEKASVENAQLEQASCQEREAKELASRLAVSEEQLRLNQAEVLRLREEMVDLQAKLRQAAAEQQKLQEELDVGRAVLSEQKTLAQQLKEQGEVLNRKHVKEMLQCRQREEVLQKKRDQEAQQKVELEENVLSLTEELSKAKQYLEAVNAENVEIKDLLHRTNTDMAELGIQICSLTSEKAEAEEKLSQLMEELRTAKDKATREREELQLDLSRLTQEKQELESKLEESRVCNAALPSLQTQLEMAEKHHQKLQETSKEELSAVKFQLSTEIINHQTKLKALSEDCEKLKREVEEQSQQAHVAKEALKELQAVKRDLCTELDLAMDQVTEYKAAQQKRDEEVTQLKEDLKRAQMEVNKANEQIQDYCEKLSKTRADQESNERKLLAELDDLTRTKQFLEERLIELLRDKDALWQKSDALEFQQKLAAAQRWLGDAEVSCCLDCKKEFGWMNRRHHCRMCGRIFCYYCCNNYAVSEHTGKKERCCRACFKKASAISVDSGSNASQEEPPSSLLASPLSLVHRVMVTNEASKPTDDAVFDIITDEEVGQIKEDNSVHNESQTEEESLDHGITDLNSTYNSSTFDETDDLQMAQDAEICLLKSGELMLRLPLTVEEILKFGEANRELFIKSNTYSVIPITVKESGLTISWVFSSDPKSISFSVVYQESEDSPLDQCKVLIPMIRCNSHKETIRGQVKVRNTGIYILIFDNTFSRFISKNVFYHLSVQRPVIYDGSDFPDP</sequence>
<evidence type="ECO:0000259" key="18">
    <source>
        <dbReference type="PROSITE" id="PS50178"/>
    </source>
</evidence>
<dbReference type="SUPFAM" id="SSF57903">
    <property type="entry name" value="FYVE/PHD zinc finger"/>
    <property type="match status" value="1"/>
</dbReference>
<dbReference type="PROSITE" id="PS50866">
    <property type="entry name" value="GOLD"/>
    <property type="match status" value="1"/>
</dbReference>
<keyword evidence="9" id="KW-0007">Acetylation</keyword>
<dbReference type="SUPFAM" id="SSF140741">
    <property type="entry name" value="RUN domain-like"/>
    <property type="match status" value="1"/>
</dbReference>
<dbReference type="InterPro" id="IPR036598">
    <property type="entry name" value="GOLD_dom_sf"/>
</dbReference>
<evidence type="ECO:0000256" key="3">
    <source>
        <dbReference type="ARBA" id="ARBA00004419"/>
    </source>
</evidence>
<dbReference type="Gene3D" id="1.20.58.900">
    <property type="match status" value="1"/>
</dbReference>
<organism evidence="21 22">
    <name type="scientific">Podarcis lilfordi</name>
    <name type="common">Lilford's wall lizard</name>
    <dbReference type="NCBI Taxonomy" id="74358"/>
    <lineage>
        <taxon>Eukaryota</taxon>
        <taxon>Metazoa</taxon>
        <taxon>Chordata</taxon>
        <taxon>Craniata</taxon>
        <taxon>Vertebrata</taxon>
        <taxon>Euteleostomi</taxon>
        <taxon>Lepidosauria</taxon>
        <taxon>Squamata</taxon>
        <taxon>Bifurcata</taxon>
        <taxon>Unidentata</taxon>
        <taxon>Episquamata</taxon>
        <taxon>Laterata</taxon>
        <taxon>Lacertibaenia</taxon>
        <taxon>Lacertidae</taxon>
        <taxon>Podarcis</taxon>
    </lineage>
</organism>
<feature type="coiled-coil region" evidence="16">
    <location>
        <begin position="503"/>
        <end position="797"/>
    </location>
</feature>
<feature type="region of interest" description="Disordered" evidence="17">
    <location>
        <begin position="1356"/>
        <end position="1377"/>
    </location>
</feature>
<proteinExistence type="predicted"/>
<dbReference type="Gene3D" id="3.30.40.10">
    <property type="entry name" value="Zinc/RING finger domain, C3HC4 (zinc finger)"/>
    <property type="match status" value="1"/>
</dbReference>
<evidence type="ECO:0000313" key="22">
    <source>
        <dbReference type="Proteomes" id="UP001178461"/>
    </source>
</evidence>
<evidence type="ECO:0000256" key="17">
    <source>
        <dbReference type="SAM" id="MobiDB-lite"/>
    </source>
</evidence>
<dbReference type="InterPro" id="IPR004012">
    <property type="entry name" value="Run_dom"/>
</dbReference>
<evidence type="ECO:0000256" key="5">
    <source>
        <dbReference type="ARBA" id="ARBA00022723"/>
    </source>
</evidence>
<dbReference type="GO" id="GO:0005776">
    <property type="term" value="C:autophagosome"/>
    <property type="evidence" value="ECO:0007669"/>
    <property type="project" value="UniProtKB-SubCell"/>
</dbReference>
<dbReference type="PROSITE" id="PS50826">
    <property type="entry name" value="RUN"/>
    <property type="match status" value="1"/>
</dbReference>
<keyword evidence="7 15" id="KW-0863">Zinc-finger</keyword>
<dbReference type="Pfam" id="PF01363">
    <property type="entry name" value="FYVE"/>
    <property type="match status" value="1"/>
</dbReference>
<keyword evidence="5" id="KW-0479">Metal-binding</keyword>
<evidence type="ECO:0000259" key="19">
    <source>
        <dbReference type="PROSITE" id="PS50826"/>
    </source>
</evidence>
<feature type="coiled-coil region" evidence="16">
    <location>
        <begin position="233"/>
        <end position="281"/>
    </location>
</feature>
<dbReference type="Pfam" id="PF02759">
    <property type="entry name" value="RUN"/>
    <property type="match status" value="1"/>
</dbReference>
<comment type="function">
    <text evidence="13">May mediate microtubule plus end-directed vesicle transport.</text>
</comment>
<keyword evidence="8" id="KW-0862">Zinc</keyword>
<dbReference type="InterPro" id="IPR011011">
    <property type="entry name" value="Znf_FYVE_PHD"/>
</dbReference>
<feature type="domain" description="RUN" evidence="19">
    <location>
        <begin position="36"/>
        <end position="169"/>
    </location>
</feature>
<dbReference type="FunFam" id="3.30.40.10:FF:000341">
    <property type="entry name" value="FYVE and coiled-coil domain containing 1"/>
    <property type="match status" value="1"/>
</dbReference>
<dbReference type="PANTHER" id="PTHR46753:SF4">
    <property type="entry name" value="FYVE AND COILED-COIL DOMAIN AUTOPHAGY ADAPTOR 1"/>
    <property type="match status" value="1"/>
</dbReference>
<evidence type="ECO:0000256" key="14">
    <source>
        <dbReference type="ARBA" id="ARBA00073225"/>
    </source>
</evidence>
<dbReference type="SUPFAM" id="SSF101576">
    <property type="entry name" value="Supernatant protein factor (SPF), C-terminal domain"/>
    <property type="match status" value="1"/>
</dbReference>
<comment type="subcellular location">
    <subcellularLocation>
        <location evidence="3">Cytoplasmic vesicle</location>
        <location evidence="3">Autophagosome</location>
    </subcellularLocation>
    <subcellularLocation>
        <location evidence="1">Endosome</location>
    </subcellularLocation>
    <subcellularLocation>
        <location evidence="2">Lysosome</location>
    </subcellularLocation>
</comment>
<dbReference type="PROSITE" id="PS50178">
    <property type="entry name" value="ZF_FYVE"/>
    <property type="match status" value="1"/>
</dbReference>
<protein>
    <recommendedName>
        <fullName evidence="14">FYVE and coiled-coil domain-containing protein 1</fullName>
    </recommendedName>
</protein>
<dbReference type="CDD" id="cd15726">
    <property type="entry name" value="FYVE_FYCO1"/>
    <property type="match status" value="1"/>
</dbReference>
<dbReference type="EMBL" id="OX395137">
    <property type="protein sequence ID" value="CAI5788280.1"/>
    <property type="molecule type" value="Genomic_DNA"/>
</dbReference>
<dbReference type="InterPro" id="IPR000306">
    <property type="entry name" value="Znf_FYVE"/>
</dbReference>
<dbReference type="InterPro" id="IPR047337">
    <property type="entry name" value="FYVE_FYCO1"/>
</dbReference>
<dbReference type="Proteomes" id="UP001178461">
    <property type="component" value="Chromosome 12"/>
</dbReference>
<dbReference type="InterPro" id="IPR009038">
    <property type="entry name" value="GOLD_dom"/>
</dbReference>
<evidence type="ECO:0000256" key="2">
    <source>
        <dbReference type="ARBA" id="ARBA00004371"/>
    </source>
</evidence>
<evidence type="ECO:0000256" key="13">
    <source>
        <dbReference type="ARBA" id="ARBA00055152"/>
    </source>
</evidence>
<dbReference type="GO" id="GO:1901098">
    <property type="term" value="P:positive regulation of autophagosome maturation"/>
    <property type="evidence" value="ECO:0007669"/>
    <property type="project" value="TreeGrafter"/>
</dbReference>
<reference evidence="21" key="1">
    <citation type="submission" date="2022-12" db="EMBL/GenBank/DDBJ databases">
        <authorList>
            <person name="Alioto T."/>
            <person name="Alioto T."/>
            <person name="Gomez Garrido J."/>
        </authorList>
    </citation>
    <scope>NUCLEOTIDE SEQUENCE</scope>
</reference>
<evidence type="ECO:0000313" key="21">
    <source>
        <dbReference type="EMBL" id="CAI5788280.1"/>
    </source>
</evidence>
<keyword evidence="4" id="KW-0597">Phosphoprotein</keyword>
<accession>A0AA35L1R1</accession>
<name>A0AA35L1R1_9SAUR</name>
<evidence type="ECO:0000256" key="8">
    <source>
        <dbReference type="ARBA" id="ARBA00022833"/>
    </source>
</evidence>
<dbReference type="InterPro" id="IPR013083">
    <property type="entry name" value="Znf_RING/FYVE/PHD"/>
</dbReference>
<evidence type="ECO:0000256" key="4">
    <source>
        <dbReference type="ARBA" id="ARBA00022553"/>
    </source>
</evidence>
<dbReference type="GO" id="GO:0005770">
    <property type="term" value="C:late endosome"/>
    <property type="evidence" value="ECO:0007669"/>
    <property type="project" value="TreeGrafter"/>
</dbReference>
<evidence type="ECO:0000256" key="12">
    <source>
        <dbReference type="ARBA" id="ARBA00023329"/>
    </source>
</evidence>
<keyword evidence="22" id="KW-1185">Reference proteome</keyword>
<evidence type="ECO:0000256" key="11">
    <source>
        <dbReference type="ARBA" id="ARBA00023228"/>
    </source>
</evidence>
<dbReference type="FunFam" id="2.60.120.680:FF:000004">
    <property type="entry name" value="FYVE and coiled-coil domain containing 1"/>
    <property type="match status" value="1"/>
</dbReference>
<feature type="domain" description="FYVE-type" evidence="18">
    <location>
        <begin position="1242"/>
        <end position="1300"/>
    </location>
</feature>
<feature type="domain" description="GOLD" evidence="20">
    <location>
        <begin position="1402"/>
        <end position="1531"/>
    </location>
</feature>
<dbReference type="GO" id="GO:0008270">
    <property type="term" value="F:zinc ion binding"/>
    <property type="evidence" value="ECO:0007669"/>
    <property type="project" value="UniProtKB-KW"/>
</dbReference>
<evidence type="ECO:0000256" key="1">
    <source>
        <dbReference type="ARBA" id="ARBA00004177"/>
    </source>
</evidence>
<dbReference type="PANTHER" id="PTHR46753">
    <property type="entry name" value="FYVE AND COILED-COIL DOMAIN-CONTAINING PROTEIN 1"/>
    <property type="match status" value="1"/>
</dbReference>
<evidence type="ECO:0000256" key="9">
    <source>
        <dbReference type="ARBA" id="ARBA00022990"/>
    </source>
</evidence>
<dbReference type="GO" id="GO:0072383">
    <property type="term" value="P:plus-end-directed vesicle transport along microtubule"/>
    <property type="evidence" value="ECO:0007669"/>
    <property type="project" value="TreeGrafter"/>
</dbReference>
<evidence type="ECO:0000256" key="15">
    <source>
        <dbReference type="PROSITE-ProRule" id="PRU00091"/>
    </source>
</evidence>
<dbReference type="InterPro" id="IPR047336">
    <property type="entry name" value="RUN_FYCO1"/>
</dbReference>
<evidence type="ECO:0000259" key="20">
    <source>
        <dbReference type="PROSITE" id="PS50866"/>
    </source>
</evidence>
<gene>
    <name evidence="21" type="ORF">PODLI_1B015464</name>
</gene>
<dbReference type="InterPro" id="IPR017455">
    <property type="entry name" value="Znf_FYVE-rel"/>
</dbReference>
<keyword evidence="10 16" id="KW-0175">Coiled coil</keyword>